<dbReference type="PANTHER" id="PTHR30346">
    <property type="entry name" value="TRANSCRIPTIONAL DUAL REGULATOR HCAR-RELATED"/>
    <property type="match status" value="1"/>
</dbReference>
<evidence type="ECO:0000259" key="5">
    <source>
        <dbReference type="PROSITE" id="PS50931"/>
    </source>
</evidence>
<dbReference type="EMBL" id="AZFF01000001">
    <property type="protein sequence ID" value="KRL57217.1"/>
    <property type="molecule type" value="Genomic_DNA"/>
</dbReference>
<dbReference type="PATRIC" id="fig|1114972.6.peg.226"/>
<gene>
    <name evidence="6" type="ORF">FD35_GL000225</name>
</gene>
<dbReference type="InterPro" id="IPR036388">
    <property type="entry name" value="WH-like_DNA-bd_sf"/>
</dbReference>
<dbReference type="AlphaFoldDB" id="A0A0R1RL50"/>
<dbReference type="GO" id="GO:0003677">
    <property type="term" value="F:DNA binding"/>
    <property type="evidence" value="ECO:0007669"/>
    <property type="project" value="UniProtKB-KW"/>
</dbReference>
<comment type="similarity">
    <text evidence="1">Belongs to the LysR transcriptional regulatory family.</text>
</comment>
<accession>A0A0R1RL50</accession>
<proteinExistence type="inferred from homology"/>
<dbReference type="InterPro" id="IPR036390">
    <property type="entry name" value="WH_DNA-bd_sf"/>
</dbReference>
<name>A0A0R1RL50_9LACO</name>
<dbReference type="GO" id="GO:0003700">
    <property type="term" value="F:DNA-binding transcription factor activity"/>
    <property type="evidence" value="ECO:0007669"/>
    <property type="project" value="InterPro"/>
</dbReference>
<reference evidence="6 7" key="1">
    <citation type="journal article" date="2015" name="Genome Announc.">
        <title>Expanding the biotechnology potential of lactobacilli through comparative genomics of 213 strains and associated genera.</title>
        <authorList>
            <person name="Sun Z."/>
            <person name="Harris H.M."/>
            <person name="McCann A."/>
            <person name="Guo C."/>
            <person name="Argimon S."/>
            <person name="Zhang W."/>
            <person name="Yang X."/>
            <person name="Jeffery I.B."/>
            <person name="Cooney J.C."/>
            <person name="Kagawa T.F."/>
            <person name="Liu W."/>
            <person name="Song Y."/>
            <person name="Salvetti E."/>
            <person name="Wrobel A."/>
            <person name="Rasinkangas P."/>
            <person name="Parkhill J."/>
            <person name="Rea M.C."/>
            <person name="O'Sullivan O."/>
            <person name="Ritari J."/>
            <person name="Douillard F.P."/>
            <person name="Paul Ross R."/>
            <person name="Yang R."/>
            <person name="Briner A.E."/>
            <person name="Felis G.E."/>
            <person name="de Vos W.M."/>
            <person name="Barrangou R."/>
            <person name="Klaenhammer T.R."/>
            <person name="Caufield P.W."/>
            <person name="Cui Y."/>
            <person name="Zhang H."/>
            <person name="O'Toole P.W."/>
        </authorList>
    </citation>
    <scope>NUCLEOTIDE SEQUENCE [LARGE SCALE GENOMIC DNA]</scope>
    <source>
        <strain evidence="6 7">DSM 15814</strain>
    </source>
</reference>
<evidence type="ECO:0000256" key="3">
    <source>
        <dbReference type="ARBA" id="ARBA00023125"/>
    </source>
</evidence>
<dbReference type="Proteomes" id="UP000051999">
    <property type="component" value="Unassembled WGS sequence"/>
</dbReference>
<dbReference type="Pfam" id="PF00126">
    <property type="entry name" value="HTH_1"/>
    <property type="match status" value="1"/>
</dbReference>
<dbReference type="CDD" id="cd05466">
    <property type="entry name" value="PBP2_LTTR_substrate"/>
    <property type="match status" value="1"/>
</dbReference>
<evidence type="ECO:0000313" key="7">
    <source>
        <dbReference type="Proteomes" id="UP000051999"/>
    </source>
</evidence>
<keyword evidence="7" id="KW-1185">Reference proteome</keyword>
<dbReference type="GO" id="GO:0032993">
    <property type="term" value="C:protein-DNA complex"/>
    <property type="evidence" value="ECO:0007669"/>
    <property type="project" value="TreeGrafter"/>
</dbReference>
<dbReference type="STRING" id="1114972.FD35_GL000225"/>
<evidence type="ECO:0000313" key="6">
    <source>
        <dbReference type="EMBL" id="KRL57217.1"/>
    </source>
</evidence>
<dbReference type="PRINTS" id="PR00039">
    <property type="entry name" value="HTHLYSR"/>
</dbReference>
<comment type="caution">
    <text evidence="6">The sequence shown here is derived from an EMBL/GenBank/DDBJ whole genome shotgun (WGS) entry which is preliminary data.</text>
</comment>
<sequence length="341" mass="39299">MINLKGGWIMKSKQETIFSSKTLTYFLQLAETMNYTQAAQILGITQPALTQQIKKLERTVGAPLFYSVGKKLRLSEAGNTMLSATHEIYEVLNQATDEIQQSTSAESGEINIGLLASVEYSVFEDFAIQYYKENPDVTINFHMLTRKEIWDRLENNRIDLAIMYLPDDSIKNRKPYRSKKIITEDLLFIHNDEKMAKRKKIRLKDTLNNVWVTYPREYYLDQVLRENYKNAMVDLPNAVARFTTPDQIYQFSAETGAYTALPNSYIIAKGADSNLHAAQFEPGIKFDLAFVFRKDKDEIPRVGRLLDAFDSYLEADDYISRLTQIHDQKYGVNHHDEGAKD</sequence>
<protein>
    <submittedName>
        <fullName evidence="6">Transcription regulator</fullName>
    </submittedName>
</protein>
<organism evidence="6 7">
    <name type="scientific">Furfurilactobacillus rossiae DSM 15814</name>
    <dbReference type="NCBI Taxonomy" id="1114972"/>
    <lineage>
        <taxon>Bacteria</taxon>
        <taxon>Bacillati</taxon>
        <taxon>Bacillota</taxon>
        <taxon>Bacilli</taxon>
        <taxon>Lactobacillales</taxon>
        <taxon>Lactobacillaceae</taxon>
        <taxon>Furfurilactobacillus</taxon>
    </lineage>
</organism>
<keyword evidence="3" id="KW-0238">DNA-binding</keyword>
<dbReference type="SUPFAM" id="SSF46785">
    <property type="entry name" value="Winged helix' DNA-binding domain"/>
    <property type="match status" value="1"/>
</dbReference>
<dbReference type="InterPro" id="IPR000847">
    <property type="entry name" value="LysR_HTH_N"/>
</dbReference>
<dbReference type="InterPro" id="IPR005119">
    <property type="entry name" value="LysR_subst-bd"/>
</dbReference>
<feature type="domain" description="HTH lysR-type" evidence="5">
    <location>
        <begin position="18"/>
        <end position="75"/>
    </location>
</feature>
<dbReference type="eggNOG" id="COG0583">
    <property type="taxonomic scope" value="Bacteria"/>
</dbReference>
<dbReference type="Gene3D" id="1.10.10.10">
    <property type="entry name" value="Winged helix-like DNA-binding domain superfamily/Winged helix DNA-binding domain"/>
    <property type="match status" value="1"/>
</dbReference>
<dbReference type="PANTHER" id="PTHR30346:SF28">
    <property type="entry name" value="HTH-TYPE TRANSCRIPTIONAL REGULATOR CYNR"/>
    <property type="match status" value="1"/>
</dbReference>
<keyword evidence="4" id="KW-0804">Transcription</keyword>
<dbReference type="Gene3D" id="3.40.190.290">
    <property type="match status" value="1"/>
</dbReference>
<keyword evidence="2" id="KW-0805">Transcription regulation</keyword>
<dbReference type="SUPFAM" id="SSF53850">
    <property type="entry name" value="Periplasmic binding protein-like II"/>
    <property type="match status" value="1"/>
</dbReference>
<dbReference type="PROSITE" id="PS50931">
    <property type="entry name" value="HTH_LYSR"/>
    <property type="match status" value="1"/>
</dbReference>
<evidence type="ECO:0000256" key="1">
    <source>
        <dbReference type="ARBA" id="ARBA00009437"/>
    </source>
</evidence>
<dbReference type="Pfam" id="PF03466">
    <property type="entry name" value="LysR_substrate"/>
    <property type="match status" value="1"/>
</dbReference>
<evidence type="ECO:0000256" key="2">
    <source>
        <dbReference type="ARBA" id="ARBA00023015"/>
    </source>
</evidence>
<evidence type="ECO:0000256" key="4">
    <source>
        <dbReference type="ARBA" id="ARBA00023163"/>
    </source>
</evidence>